<accession>A0AAW2VMX1</accession>
<reference evidence="1" key="2">
    <citation type="journal article" date="2024" name="Plant">
        <title>Genomic evolution and insights into agronomic trait innovations of Sesamum species.</title>
        <authorList>
            <person name="Miao H."/>
            <person name="Wang L."/>
            <person name="Qu L."/>
            <person name="Liu H."/>
            <person name="Sun Y."/>
            <person name="Le M."/>
            <person name="Wang Q."/>
            <person name="Wei S."/>
            <person name="Zheng Y."/>
            <person name="Lin W."/>
            <person name="Duan Y."/>
            <person name="Cao H."/>
            <person name="Xiong S."/>
            <person name="Wang X."/>
            <person name="Wei L."/>
            <person name="Li C."/>
            <person name="Ma Q."/>
            <person name="Ju M."/>
            <person name="Zhao R."/>
            <person name="Li G."/>
            <person name="Mu C."/>
            <person name="Tian Q."/>
            <person name="Mei H."/>
            <person name="Zhang T."/>
            <person name="Gao T."/>
            <person name="Zhang H."/>
        </authorList>
    </citation>
    <scope>NUCLEOTIDE SEQUENCE</scope>
    <source>
        <strain evidence="1">G02</strain>
    </source>
</reference>
<reference evidence="1" key="1">
    <citation type="submission" date="2020-06" db="EMBL/GenBank/DDBJ databases">
        <authorList>
            <person name="Li T."/>
            <person name="Hu X."/>
            <person name="Zhang T."/>
            <person name="Song X."/>
            <person name="Zhang H."/>
            <person name="Dai N."/>
            <person name="Sheng W."/>
            <person name="Hou X."/>
            <person name="Wei L."/>
        </authorList>
    </citation>
    <scope>NUCLEOTIDE SEQUENCE</scope>
    <source>
        <strain evidence="1">G02</strain>
        <tissue evidence="1">Leaf</tissue>
    </source>
</reference>
<gene>
    <name evidence="1" type="ORF">Sradi_0681200</name>
</gene>
<dbReference type="EMBL" id="JACGWJ010000003">
    <property type="protein sequence ID" value="KAL0430552.1"/>
    <property type="molecule type" value="Genomic_DNA"/>
</dbReference>
<sequence>MDPAATKMFQKLLQDRAEKRKWEKTSAKITLLKSHPSKPTLLLQGIPRASTLPNHFHCPSKGLKAHLALLCH</sequence>
<proteinExistence type="predicted"/>
<dbReference type="AlphaFoldDB" id="A0AAW2VMX1"/>
<organism evidence="1">
    <name type="scientific">Sesamum radiatum</name>
    <name type="common">Black benniseed</name>
    <dbReference type="NCBI Taxonomy" id="300843"/>
    <lineage>
        <taxon>Eukaryota</taxon>
        <taxon>Viridiplantae</taxon>
        <taxon>Streptophyta</taxon>
        <taxon>Embryophyta</taxon>
        <taxon>Tracheophyta</taxon>
        <taxon>Spermatophyta</taxon>
        <taxon>Magnoliopsida</taxon>
        <taxon>eudicotyledons</taxon>
        <taxon>Gunneridae</taxon>
        <taxon>Pentapetalae</taxon>
        <taxon>asterids</taxon>
        <taxon>lamiids</taxon>
        <taxon>Lamiales</taxon>
        <taxon>Pedaliaceae</taxon>
        <taxon>Sesamum</taxon>
    </lineage>
</organism>
<evidence type="ECO:0000313" key="1">
    <source>
        <dbReference type="EMBL" id="KAL0430552.1"/>
    </source>
</evidence>
<comment type="caution">
    <text evidence="1">The sequence shown here is derived from an EMBL/GenBank/DDBJ whole genome shotgun (WGS) entry which is preliminary data.</text>
</comment>
<name>A0AAW2VMX1_SESRA</name>
<protein>
    <submittedName>
        <fullName evidence="1">Uncharacterized protein</fullName>
    </submittedName>
</protein>